<dbReference type="InterPro" id="IPR008248">
    <property type="entry name" value="CheB-like"/>
</dbReference>
<comment type="catalytic activity">
    <reaction evidence="5">
        <text>[protein]-L-glutamate 5-O-methyl ester + H2O = L-glutamyl-[protein] + methanol + H(+)</text>
        <dbReference type="Rhea" id="RHEA:23236"/>
        <dbReference type="Rhea" id="RHEA-COMP:10208"/>
        <dbReference type="Rhea" id="RHEA-COMP:10311"/>
        <dbReference type="ChEBI" id="CHEBI:15377"/>
        <dbReference type="ChEBI" id="CHEBI:15378"/>
        <dbReference type="ChEBI" id="CHEBI:17790"/>
        <dbReference type="ChEBI" id="CHEBI:29973"/>
        <dbReference type="ChEBI" id="CHEBI:82795"/>
        <dbReference type="EC" id="3.1.1.61"/>
    </reaction>
</comment>
<name>A0ABY9X818_9BACT</name>
<keyword evidence="7" id="KW-0597">Phosphoprotein</keyword>
<feature type="domain" description="Response regulatory" evidence="8">
    <location>
        <begin position="10"/>
        <end position="129"/>
    </location>
</feature>
<dbReference type="InterPro" id="IPR035909">
    <property type="entry name" value="CheB_C"/>
</dbReference>
<dbReference type="EC" id="3.1.1.61" evidence="4"/>
<dbReference type="SUPFAM" id="SSF52738">
    <property type="entry name" value="Methylesterase CheB, C-terminal domain"/>
    <property type="match status" value="1"/>
</dbReference>
<evidence type="ECO:0000313" key="10">
    <source>
        <dbReference type="EMBL" id="WNG51546.1"/>
    </source>
</evidence>
<keyword evidence="11" id="KW-1185">Reference proteome</keyword>
<gene>
    <name evidence="10" type="ORF">F0U60_51000</name>
</gene>
<accession>A0ABY9X818</accession>
<dbReference type="InterPro" id="IPR000673">
    <property type="entry name" value="Sig_transdc_resp-reg_Me-estase"/>
</dbReference>
<evidence type="ECO:0000256" key="5">
    <source>
        <dbReference type="ARBA" id="ARBA00048267"/>
    </source>
</evidence>
<dbReference type="InterPro" id="IPR011006">
    <property type="entry name" value="CheY-like_superfamily"/>
</dbReference>
<feature type="modified residue" description="4-aspartylphosphate" evidence="7">
    <location>
        <position position="61"/>
    </location>
</feature>
<dbReference type="InterPro" id="IPR001789">
    <property type="entry name" value="Sig_transdc_resp-reg_receiver"/>
</dbReference>
<dbReference type="Proteomes" id="UP001611383">
    <property type="component" value="Chromosome"/>
</dbReference>
<dbReference type="PROSITE" id="PS50122">
    <property type="entry name" value="CHEB"/>
    <property type="match status" value="1"/>
</dbReference>
<feature type="active site" evidence="6">
    <location>
        <position position="206"/>
    </location>
</feature>
<reference evidence="10 11" key="1">
    <citation type="submission" date="2019-08" db="EMBL/GenBank/DDBJ databases">
        <title>Archangium and Cystobacter genomes.</title>
        <authorList>
            <person name="Chen I.-C.K."/>
            <person name="Wielgoss S."/>
        </authorList>
    </citation>
    <scope>NUCLEOTIDE SEQUENCE [LARGE SCALE GENOMIC DNA]</scope>
    <source>
        <strain evidence="10 11">Cbm 6</strain>
    </source>
</reference>
<evidence type="ECO:0000256" key="6">
    <source>
        <dbReference type="PROSITE-ProRule" id="PRU00050"/>
    </source>
</evidence>
<evidence type="ECO:0000256" key="3">
    <source>
        <dbReference type="ARBA" id="ARBA00022801"/>
    </source>
</evidence>
<feature type="domain" description="CheB-type methylesterase" evidence="9">
    <location>
        <begin position="170"/>
        <end position="353"/>
    </location>
</feature>
<evidence type="ECO:0000313" key="11">
    <source>
        <dbReference type="Proteomes" id="UP001611383"/>
    </source>
</evidence>
<protein>
    <recommendedName>
        <fullName evidence="4">protein-glutamate methylesterase</fullName>
        <ecNumber evidence="4">3.1.1.61</ecNumber>
    </recommendedName>
</protein>
<dbReference type="CDD" id="cd17541">
    <property type="entry name" value="REC_CheB-like"/>
    <property type="match status" value="1"/>
</dbReference>
<dbReference type="Gene3D" id="3.40.50.2300">
    <property type="match status" value="1"/>
</dbReference>
<dbReference type="Gene3D" id="3.40.50.180">
    <property type="entry name" value="Methylesterase CheB, C-terminal domain"/>
    <property type="match status" value="1"/>
</dbReference>
<keyword evidence="3 6" id="KW-0378">Hydrolase</keyword>
<dbReference type="Pfam" id="PF01339">
    <property type="entry name" value="CheB_methylest"/>
    <property type="match status" value="1"/>
</dbReference>
<evidence type="ECO:0000259" key="9">
    <source>
        <dbReference type="PROSITE" id="PS50122"/>
    </source>
</evidence>
<feature type="active site" evidence="6">
    <location>
        <position position="179"/>
    </location>
</feature>
<sequence length="364" mass="38114">MTGREAAQLKLLLVEDSRSVVAFLEQILRREPDIELLPAVSNGRDAVAAVQRWNPQLVLMDLVLPGGMDGVDAISEIMATTPCPIVVLSGQLDTPGRDRTFESLRAGAVEVLAKPIVGGLEAVKEFRERLLRTVRVMAHARVVGRRRTALRLPVVQPATSFVVPASEARPCSLLAIGGSTGAPPLVYEMLRVLPSPAPFPVVVAQHIVRGFEPGFARWLCGTGHRVVAAQGGEWLEPGTVYVSPADRDLAVRGGRLQTQVSRGLAVPSVDVLFESVAGFYGSRAVGLLLTGMGEDGARGLLAMRQAGALTVAQDGASCVVDGMPGAARALGAASQTLTPGEMSSLLVTLARACPSPSGRGSPSA</sequence>
<organism evidence="10 11">
    <name type="scientific">Archangium minus</name>
    <dbReference type="NCBI Taxonomy" id="83450"/>
    <lineage>
        <taxon>Bacteria</taxon>
        <taxon>Pseudomonadati</taxon>
        <taxon>Myxococcota</taxon>
        <taxon>Myxococcia</taxon>
        <taxon>Myxococcales</taxon>
        <taxon>Cystobacterineae</taxon>
        <taxon>Archangiaceae</taxon>
        <taxon>Archangium</taxon>
    </lineage>
</organism>
<dbReference type="Pfam" id="PF00072">
    <property type="entry name" value="Response_reg"/>
    <property type="match status" value="1"/>
</dbReference>
<proteinExistence type="predicted"/>
<dbReference type="PANTHER" id="PTHR42872">
    <property type="entry name" value="PROTEIN-GLUTAMATE METHYLESTERASE/PROTEIN-GLUTAMINE GLUTAMINASE"/>
    <property type="match status" value="1"/>
</dbReference>
<dbReference type="SUPFAM" id="SSF52172">
    <property type="entry name" value="CheY-like"/>
    <property type="match status" value="1"/>
</dbReference>
<feature type="active site" evidence="6">
    <location>
        <position position="295"/>
    </location>
</feature>
<evidence type="ECO:0000256" key="7">
    <source>
        <dbReference type="PROSITE-ProRule" id="PRU00169"/>
    </source>
</evidence>
<evidence type="ECO:0000256" key="4">
    <source>
        <dbReference type="ARBA" id="ARBA00039140"/>
    </source>
</evidence>
<evidence type="ECO:0000256" key="1">
    <source>
        <dbReference type="ARBA" id="ARBA00022490"/>
    </source>
</evidence>
<keyword evidence="1" id="KW-0963">Cytoplasm</keyword>
<dbReference type="PANTHER" id="PTHR42872:SF6">
    <property type="entry name" value="PROTEIN-GLUTAMATE METHYLESTERASE_PROTEIN-GLUTAMINE GLUTAMINASE"/>
    <property type="match status" value="1"/>
</dbReference>
<dbReference type="CDD" id="cd16432">
    <property type="entry name" value="CheB_Rec"/>
    <property type="match status" value="1"/>
</dbReference>
<dbReference type="SMART" id="SM00448">
    <property type="entry name" value="REC"/>
    <property type="match status" value="1"/>
</dbReference>
<dbReference type="PROSITE" id="PS50110">
    <property type="entry name" value="RESPONSE_REGULATORY"/>
    <property type="match status" value="1"/>
</dbReference>
<dbReference type="PIRSF" id="PIRSF000876">
    <property type="entry name" value="RR_chemtxs_CheB"/>
    <property type="match status" value="1"/>
</dbReference>
<evidence type="ECO:0000259" key="8">
    <source>
        <dbReference type="PROSITE" id="PS50110"/>
    </source>
</evidence>
<keyword evidence="2 6" id="KW-0145">Chemotaxis</keyword>
<evidence type="ECO:0000256" key="2">
    <source>
        <dbReference type="ARBA" id="ARBA00022500"/>
    </source>
</evidence>
<dbReference type="EMBL" id="CP043494">
    <property type="protein sequence ID" value="WNG51546.1"/>
    <property type="molecule type" value="Genomic_DNA"/>
</dbReference>